<dbReference type="SUPFAM" id="SSF48256">
    <property type="entry name" value="Citrate synthase"/>
    <property type="match status" value="1"/>
</dbReference>
<evidence type="ECO:0000256" key="9">
    <source>
        <dbReference type="RuleBase" id="RU003406"/>
    </source>
</evidence>
<evidence type="ECO:0000256" key="5">
    <source>
        <dbReference type="ARBA" id="ARBA00049288"/>
    </source>
</evidence>
<dbReference type="RefSeq" id="WP_370397412.1">
    <property type="nucleotide sequence ID" value="NZ_JALBUT010000007.1"/>
</dbReference>
<dbReference type="Gene3D" id="2.20.28.60">
    <property type="match status" value="1"/>
</dbReference>
<evidence type="ECO:0000256" key="10">
    <source>
        <dbReference type="SAM" id="MobiDB-lite"/>
    </source>
</evidence>
<dbReference type="InterPro" id="IPR016142">
    <property type="entry name" value="Citrate_synth-like_lrg_a-sub"/>
</dbReference>
<keyword evidence="11" id="KW-0012">Acyltransferase</keyword>
<evidence type="ECO:0000256" key="1">
    <source>
        <dbReference type="ARBA" id="ARBA00004751"/>
    </source>
</evidence>
<dbReference type="InterPro" id="IPR002020">
    <property type="entry name" value="Citrate_synthase"/>
</dbReference>
<organism evidence="11 12">
    <name type="scientific">Intestinicryptomonas porci</name>
    <dbReference type="NCBI Taxonomy" id="2926320"/>
    <lineage>
        <taxon>Bacteria</taxon>
        <taxon>Pseudomonadati</taxon>
        <taxon>Verrucomicrobiota</taxon>
        <taxon>Opitutia</taxon>
        <taxon>Opitutales</taxon>
        <taxon>Intestinicryptomonaceae</taxon>
        <taxon>Intestinicryptomonas</taxon>
    </lineage>
</organism>
<keyword evidence="3 8" id="KW-0816">Tricarboxylic acid cycle</keyword>
<comment type="similarity">
    <text evidence="2 7 9">Belongs to the citrate synthase family.</text>
</comment>
<evidence type="ECO:0000256" key="6">
    <source>
        <dbReference type="NCBIfam" id="TIGR01798"/>
    </source>
</evidence>
<comment type="caution">
    <text evidence="11">The sequence shown here is derived from an EMBL/GenBank/DDBJ whole genome shotgun (WGS) entry which is preliminary data.</text>
</comment>
<name>A0ABU4WI77_9BACT</name>
<dbReference type="PRINTS" id="PR00143">
    <property type="entry name" value="CITRTSNTHASE"/>
</dbReference>
<accession>A0ABU4WI77</accession>
<gene>
    <name evidence="11" type="ORF">MOX91_07190</name>
</gene>
<dbReference type="PROSITE" id="PS00480">
    <property type="entry name" value="CITRATE_SYNTHASE"/>
    <property type="match status" value="1"/>
</dbReference>
<dbReference type="CDD" id="cd06114">
    <property type="entry name" value="EcCS_like"/>
    <property type="match status" value="1"/>
</dbReference>
<comment type="pathway">
    <text evidence="1 8">Carbohydrate metabolism; tricarboxylic acid cycle; isocitrate from oxaloacetate: step 1/2.</text>
</comment>
<dbReference type="Proteomes" id="UP001275932">
    <property type="component" value="Unassembled WGS sequence"/>
</dbReference>
<dbReference type="PANTHER" id="PTHR42871">
    <property type="entry name" value="CITRATE SYNTHASE"/>
    <property type="match status" value="1"/>
</dbReference>
<dbReference type="PIRSF" id="PIRSF001369">
    <property type="entry name" value="Citrate_synth"/>
    <property type="match status" value="1"/>
</dbReference>
<dbReference type="Gene3D" id="1.10.230.10">
    <property type="entry name" value="Cytochrome P450-Terp, domain 2"/>
    <property type="match status" value="1"/>
</dbReference>
<evidence type="ECO:0000256" key="8">
    <source>
        <dbReference type="RuleBase" id="RU003370"/>
    </source>
</evidence>
<evidence type="ECO:0000313" key="12">
    <source>
        <dbReference type="Proteomes" id="UP001275932"/>
    </source>
</evidence>
<evidence type="ECO:0000256" key="2">
    <source>
        <dbReference type="ARBA" id="ARBA00010566"/>
    </source>
</evidence>
<reference evidence="11 12" key="1">
    <citation type="submission" date="2022-03" db="EMBL/GenBank/DDBJ databases">
        <title>Novel taxa within the pig intestine.</title>
        <authorList>
            <person name="Wylensek D."/>
            <person name="Bishof K."/>
            <person name="Afrizal A."/>
            <person name="Clavel T."/>
        </authorList>
    </citation>
    <scope>NUCLEOTIDE SEQUENCE [LARGE SCALE GENOMIC DNA]</scope>
    <source>
        <strain evidence="11 12">CLA-KB-P66</strain>
    </source>
</reference>
<dbReference type="Gene3D" id="1.10.580.10">
    <property type="entry name" value="Citrate Synthase, domain 1"/>
    <property type="match status" value="1"/>
</dbReference>
<dbReference type="GO" id="GO:0036440">
    <property type="term" value="F:citrate synthase activity"/>
    <property type="evidence" value="ECO:0007669"/>
    <property type="project" value="UniProtKB-EC"/>
</dbReference>
<evidence type="ECO:0000313" key="11">
    <source>
        <dbReference type="EMBL" id="MDX8415958.1"/>
    </source>
</evidence>
<dbReference type="NCBIfam" id="TIGR01798">
    <property type="entry name" value="cit_synth_I"/>
    <property type="match status" value="1"/>
</dbReference>
<dbReference type="EMBL" id="JALBUT010000007">
    <property type="protein sequence ID" value="MDX8415958.1"/>
    <property type="molecule type" value="Genomic_DNA"/>
</dbReference>
<evidence type="ECO:0000256" key="7">
    <source>
        <dbReference type="PIRNR" id="PIRNR001369"/>
    </source>
</evidence>
<keyword evidence="12" id="KW-1185">Reference proteome</keyword>
<comment type="catalytic activity">
    <reaction evidence="5 8">
        <text>oxaloacetate + acetyl-CoA + H2O = citrate + CoA + H(+)</text>
        <dbReference type="Rhea" id="RHEA:16845"/>
        <dbReference type="ChEBI" id="CHEBI:15377"/>
        <dbReference type="ChEBI" id="CHEBI:15378"/>
        <dbReference type="ChEBI" id="CHEBI:16452"/>
        <dbReference type="ChEBI" id="CHEBI:16947"/>
        <dbReference type="ChEBI" id="CHEBI:57287"/>
        <dbReference type="ChEBI" id="CHEBI:57288"/>
        <dbReference type="EC" id="2.3.3.16"/>
    </reaction>
</comment>
<dbReference type="InterPro" id="IPR019810">
    <property type="entry name" value="Citrate_synthase_AS"/>
</dbReference>
<dbReference type="InterPro" id="IPR010953">
    <property type="entry name" value="Citrate_synthase_typ-I"/>
</dbReference>
<dbReference type="InterPro" id="IPR036969">
    <property type="entry name" value="Citrate_synthase_sf"/>
</dbReference>
<dbReference type="InterPro" id="IPR024176">
    <property type="entry name" value="Citrate_synthase_bac-typ"/>
</dbReference>
<dbReference type="NCBIfam" id="NF004126">
    <property type="entry name" value="PRK05614.1"/>
    <property type="match status" value="1"/>
</dbReference>
<evidence type="ECO:0000256" key="4">
    <source>
        <dbReference type="ARBA" id="ARBA00022679"/>
    </source>
</evidence>
<dbReference type="Pfam" id="PF00285">
    <property type="entry name" value="Citrate_synt"/>
    <property type="match status" value="1"/>
</dbReference>
<keyword evidence="4 7" id="KW-0808">Transferase</keyword>
<proteinExistence type="inferred from homology"/>
<feature type="region of interest" description="Disordered" evidence="10">
    <location>
        <begin position="447"/>
        <end position="466"/>
    </location>
</feature>
<protein>
    <recommendedName>
        <fullName evidence="6 7">Citrate synthase</fullName>
    </recommendedName>
</protein>
<sequence length="466" mass="52607">MSDTNQNKNSGVAKFEIEGKTYDFPLITGTRGEKAIDIATLRSRTGYITLDEGFGNTGACESKITYIDGEKGKLFYRGVPIETLAENSTFIETAYLIIYGELPTRRQMSDFSQRVLRNANIHESMMHFFDGGFPFSAHPMAILSALLNSLGSYYPNMVTNEREHDLEYFDDAAALLISKVRTIVAMSYRMKNGLPLIYPKRDLGYSQNFLHMMFSEPYHEYYPHDDITKALDLILLLHADHEQNCSTSTVRIVASSGANLFASVSAGVCALWGPLHGGANTQVIKMLEEIHRNGGDVNKAIEDAKMGKKRLMGFGHRIYKTYDPRAMILKEAAQKVLKVVKSSDPVLDIAQTLAEKARNDDYFIERNLYPNVDFYSGIIMKAIGVPTEMFTAMFAIGRMPGWIAHWKEVAERVKGRITRPRQIYQGEIDVDYMRMRDRELSDVEQYEKDFKKSSGDGASENATFKA</sequence>
<evidence type="ECO:0000256" key="3">
    <source>
        <dbReference type="ARBA" id="ARBA00022532"/>
    </source>
</evidence>
<dbReference type="PANTHER" id="PTHR42871:SF1">
    <property type="entry name" value="CITRATE SYNTHASE"/>
    <property type="match status" value="1"/>
</dbReference>
<dbReference type="InterPro" id="IPR016143">
    <property type="entry name" value="Citrate_synth-like_sm_a-sub"/>
</dbReference>